<feature type="transmembrane region" description="Helical" evidence="1">
    <location>
        <begin position="7"/>
        <end position="27"/>
    </location>
</feature>
<reference evidence="2" key="1">
    <citation type="submission" date="2020-09" db="EMBL/GenBank/DDBJ databases">
        <title>Iningainema tapete sp. nov. (Scytonemataceae, Cyanobacteria) from greenhouses in central Florida (USA) produces two types of nodularin with biosynthetic potential for microcystin-LR and anabaenopeptins.</title>
        <authorList>
            <person name="Berthold D.E."/>
            <person name="Lefler F.W."/>
            <person name="Huang I.-S."/>
            <person name="Abdulla H."/>
            <person name="Zimba P.V."/>
            <person name="Laughinghouse H.D. IV."/>
        </authorList>
    </citation>
    <scope>NUCLEOTIDE SEQUENCE</scope>
    <source>
        <strain evidence="2">BLCCT55</strain>
    </source>
</reference>
<organism evidence="2 3">
    <name type="scientific">Iningainema tapete BLCC-T55</name>
    <dbReference type="NCBI Taxonomy" id="2748662"/>
    <lineage>
        <taxon>Bacteria</taxon>
        <taxon>Bacillati</taxon>
        <taxon>Cyanobacteriota</taxon>
        <taxon>Cyanophyceae</taxon>
        <taxon>Nostocales</taxon>
        <taxon>Scytonemataceae</taxon>
        <taxon>Iningainema tapete</taxon>
    </lineage>
</organism>
<evidence type="ECO:0000313" key="2">
    <source>
        <dbReference type="EMBL" id="MBD2777350.1"/>
    </source>
</evidence>
<keyword evidence="1" id="KW-1133">Transmembrane helix</keyword>
<dbReference type="Proteomes" id="UP000629098">
    <property type="component" value="Unassembled WGS sequence"/>
</dbReference>
<feature type="transmembrane region" description="Helical" evidence="1">
    <location>
        <begin position="133"/>
        <end position="155"/>
    </location>
</feature>
<dbReference type="EMBL" id="JACXAE010000110">
    <property type="protein sequence ID" value="MBD2777350.1"/>
    <property type="molecule type" value="Genomic_DNA"/>
</dbReference>
<feature type="transmembrane region" description="Helical" evidence="1">
    <location>
        <begin position="290"/>
        <end position="308"/>
    </location>
</feature>
<dbReference type="RefSeq" id="WP_190836422.1">
    <property type="nucleotide sequence ID" value="NZ_CAWPPI010000110.1"/>
</dbReference>
<evidence type="ECO:0000313" key="3">
    <source>
        <dbReference type="Proteomes" id="UP000629098"/>
    </source>
</evidence>
<sequence length="501" mass="58015">MFKQKNQLYLSVFIFFWALFALTNNGIDLSEGRYHYLLAEQIIKYGRLDFDSVPPDSVFTLAPNGKYYASHEIGNTLFLLPTTAINIFIEKVLSLFTTKGITRIKDFIVSFQAGFYSAVCATTFFAILQTRFFLPIASCFLATLCLVFTTFFWTYSRNLFDGVLCSTLLTLSIFFLFNFRLNKNNLFLVSAFIFLGFGFITRLSIIIAIFLSLIYVITIRGTFLLKFKRVGIATLTLIPFIIWQFWYNQIRTGVFYLSPVQTPQYVINNGLDGNLLVGVLGYLLSPGKSIFVYAPLLLLSLILFHRFYKSYRYEAIYILSIFILWLLLHGKMRSWYGAWGWGPRYFIIILPILFIPFASHIDLIIKKVFFRLIAIVLGTFGFALAISSMMSNWLVRIDYAIQNKTFDDREFVWGFWNSQSVDMLRAGLENLMRIITNSPVPEKAKIYPGQIEYVSNTINIWLNYNGTKLPLIIRALPLIFLCFLMYIALRNIFRYEYAKSG</sequence>
<dbReference type="AlphaFoldDB" id="A0A8J6XIB7"/>
<evidence type="ECO:0008006" key="4">
    <source>
        <dbReference type="Google" id="ProtNLM"/>
    </source>
</evidence>
<feature type="transmembrane region" description="Helical" evidence="1">
    <location>
        <begin position="77"/>
        <end position="96"/>
    </location>
</feature>
<proteinExistence type="predicted"/>
<feature type="transmembrane region" description="Helical" evidence="1">
    <location>
        <begin position="108"/>
        <end position="127"/>
    </location>
</feature>
<keyword evidence="1" id="KW-0472">Membrane</keyword>
<keyword evidence="3" id="KW-1185">Reference proteome</keyword>
<feature type="transmembrane region" description="Helical" evidence="1">
    <location>
        <begin position="187"/>
        <end position="218"/>
    </location>
</feature>
<protein>
    <recommendedName>
        <fullName evidence="4">Glycosyltransferase RgtA/B/C/D-like domain-containing protein</fullName>
    </recommendedName>
</protein>
<name>A0A8J6XIB7_9CYAN</name>
<feature type="transmembrane region" description="Helical" evidence="1">
    <location>
        <begin position="315"/>
        <end position="332"/>
    </location>
</feature>
<feature type="transmembrane region" description="Helical" evidence="1">
    <location>
        <begin position="344"/>
        <end position="365"/>
    </location>
</feature>
<accession>A0A8J6XIB7</accession>
<feature type="transmembrane region" description="Helical" evidence="1">
    <location>
        <begin position="471"/>
        <end position="489"/>
    </location>
</feature>
<keyword evidence="1" id="KW-0812">Transmembrane</keyword>
<gene>
    <name evidence="2" type="ORF">ICL16_36210</name>
</gene>
<comment type="caution">
    <text evidence="2">The sequence shown here is derived from an EMBL/GenBank/DDBJ whole genome shotgun (WGS) entry which is preliminary data.</text>
</comment>
<evidence type="ECO:0000256" key="1">
    <source>
        <dbReference type="SAM" id="Phobius"/>
    </source>
</evidence>
<feature type="transmembrane region" description="Helical" evidence="1">
    <location>
        <begin position="372"/>
        <end position="395"/>
    </location>
</feature>
<feature type="transmembrane region" description="Helical" evidence="1">
    <location>
        <begin position="162"/>
        <end position="181"/>
    </location>
</feature>
<feature type="transmembrane region" description="Helical" evidence="1">
    <location>
        <begin position="230"/>
        <end position="247"/>
    </location>
</feature>